<dbReference type="EMBL" id="ML769393">
    <property type="protein sequence ID" value="KAE9408048.1"/>
    <property type="molecule type" value="Genomic_DNA"/>
</dbReference>
<accession>A0A6A4IFJ6</accession>
<protein>
    <submittedName>
        <fullName evidence="1">Uncharacterized protein</fullName>
    </submittedName>
</protein>
<organism evidence="1 2">
    <name type="scientific">Gymnopus androsaceus JB14</name>
    <dbReference type="NCBI Taxonomy" id="1447944"/>
    <lineage>
        <taxon>Eukaryota</taxon>
        <taxon>Fungi</taxon>
        <taxon>Dikarya</taxon>
        <taxon>Basidiomycota</taxon>
        <taxon>Agaricomycotina</taxon>
        <taxon>Agaricomycetes</taxon>
        <taxon>Agaricomycetidae</taxon>
        <taxon>Agaricales</taxon>
        <taxon>Marasmiineae</taxon>
        <taxon>Omphalotaceae</taxon>
        <taxon>Gymnopus</taxon>
    </lineage>
</organism>
<evidence type="ECO:0000313" key="1">
    <source>
        <dbReference type="EMBL" id="KAE9408048.1"/>
    </source>
</evidence>
<keyword evidence="2" id="KW-1185">Reference proteome</keyword>
<proteinExistence type="predicted"/>
<reference evidence="1" key="1">
    <citation type="journal article" date="2019" name="Environ. Microbiol.">
        <title>Fungal ecological strategies reflected in gene transcription - a case study of two litter decomposers.</title>
        <authorList>
            <person name="Barbi F."/>
            <person name="Kohler A."/>
            <person name="Barry K."/>
            <person name="Baskaran P."/>
            <person name="Daum C."/>
            <person name="Fauchery L."/>
            <person name="Ihrmark K."/>
            <person name="Kuo A."/>
            <person name="LaButti K."/>
            <person name="Lipzen A."/>
            <person name="Morin E."/>
            <person name="Grigoriev I.V."/>
            <person name="Henrissat B."/>
            <person name="Lindahl B."/>
            <person name="Martin F."/>
        </authorList>
    </citation>
    <scope>NUCLEOTIDE SEQUENCE</scope>
    <source>
        <strain evidence="1">JB14</strain>
    </source>
</reference>
<dbReference type="Proteomes" id="UP000799118">
    <property type="component" value="Unassembled WGS sequence"/>
</dbReference>
<evidence type="ECO:0000313" key="2">
    <source>
        <dbReference type="Proteomes" id="UP000799118"/>
    </source>
</evidence>
<dbReference type="AlphaFoldDB" id="A0A6A4IFJ6"/>
<name>A0A6A4IFJ6_9AGAR</name>
<sequence length="228" mass="25640">MISQNYNQTLFLRNWSRSSFLWSHRNPQAHLFLSSQHLIGDLCITHSAPVLEHLCVLATLGNPSQSVVGRGPNELFKLSNVKVLHFNVNISEVGPTKLLDWWRCSLESSMPCLRLHTIKLDVFPETTGLTRIFNHSACQLDSLLAQQITPPKLQLFVNMMAPVPGLDIRQGSVSIPKGMLTALKEAFPLMASKGCIYMVQKYKNRKHRLGCSESLENHMSVKTLGYTV</sequence>
<gene>
    <name evidence="1" type="ORF">BT96DRAFT_60374</name>
</gene>